<evidence type="ECO:0000313" key="11">
    <source>
        <dbReference type="Proteomes" id="UP000247409"/>
    </source>
</evidence>
<dbReference type="GO" id="GO:0008374">
    <property type="term" value="F:O-acyltransferase activity"/>
    <property type="evidence" value="ECO:0007669"/>
    <property type="project" value="InterPro"/>
</dbReference>
<evidence type="ECO:0000256" key="6">
    <source>
        <dbReference type="ARBA" id="ARBA00022989"/>
    </source>
</evidence>
<dbReference type="Pfam" id="PF13813">
    <property type="entry name" value="MBOAT_2"/>
    <property type="match status" value="1"/>
</dbReference>
<dbReference type="AlphaFoldDB" id="A0A2V3IJD4"/>
<dbReference type="PANTHER" id="PTHR31595">
    <property type="entry name" value="LONG-CHAIN-ALCOHOL O-FATTY-ACYLTRANSFERASE 3-RELATED"/>
    <property type="match status" value="1"/>
</dbReference>
<comment type="pathway">
    <text evidence="2">Secondary metabolite biosynthesis.</text>
</comment>
<dbReference type="InterPro" id="IPR044851">
    <property type="entry name" value="Wax_synthase"/>
</dbReference>
<dbReference type="EMBL" id="NBIV01000174">
    <property type="protein sequence ID" value="PXF42182.1"/>
    <property type="molecule type" value="Genomic_DNA"/>
</dbReference>
<evidence type="ECO:0000256" key="2">
    <source>
        <dbReference type="ARBA" id="ARBA00005179"/>
    </source>
</evidence>
<evidence type="ECO:0000313" key="10">
    <source>
        <dbReference type="EMBL" id="PXF42182.1"/>
    </source>
</evidence>
<accession>A0A2V3IJD4</accession>
<keyword evidence="7 8" id="KW-0472">Membrane</keyword>
<keyword evidence="4 10" id="KW-0808">Transferase</keyword>
<dbReference type="GO" id="GO:0016020">
    <property type="term" value="C:membrane"/>
    <property type="evidence" value="ECO:0007669"/>
    <property type="project" value="UniProtKB-SubCell"/>
</dbReference>
<gene>
    <name evidence="10" type="ORF">BWQ96_08102</name>
</gene>
<keyword evidence="6 8" id="KW-1133">Transmembrane helix</keyword>
<feature type="transmembrane region" description="Helical" evidence="8">
    <location>
        <begin position="207"/>
        <end position="225"/>
    </location>
</feature>
<evidence type="ECO:0000256" key="8">
    <source>
        <dbReference type="SAM" id="Phobius"/>
    </source>
</evidence>
<evidence type="ECO:0000259" key="9">
    <source>
        <dbReference type="Pfam" id="PF13813"/>
    </source>
</evidence>
<sequence>MTLTTPLNAIAAIDNSDRIKSDVRDVILRIAVPTAIPSHRNPSEDPLKQLLRGAMYIATLACASPHLQVAVQQSGVVRDAAGLAFVLFGSSGVLNIMAACMALFGIRSASPFRNPMFSKTMSSFWSGRWNATVSDALRVGVYEPLRKRGFSKPICSLACFLVSGVAHEVVLMYCGILDSKGEWMMFFFLSGVAVLVERRFISQTHKLVQHLTTICVLYALFHYLFVPVTIRTGLAQNGVQSIRAGVKLAQALGQWMST</sequence>
<dbReference type="OrthoDB" id="1077582at2759"/>
<dbReference type="PANTHER" id="PTHR31595:SF57">
    <property type="entry name" value="OS04G0481900 PROTEIN"/>
    <property type="match status" value="1"/>
</dbReference>
<dbReference type="Proteomes" id="UP000247409">
    <property type="component" value="Unassembled WGS sequence"/>
</dbReference>
<comment type="subcellular location">
    <subcellularLocation>
        <location evidence="1">Membrane</location>
        <topology evidence="1">Multi-pass membrane protein</topology>
    </subcellularLocation>
</comment>
<organism evidence="10 11">
    <name type="scientific">Gracilariopsis chorda</name>
    <dbReference type="NCBI Taxonomy" id="448386"/>
    <lineage>
        <taxon>Eukaryota</taxon>
        <taxon>Rhodophyta</taxon>
        <taxon>Florideophyceae</taxon>
        <taxon>Rhodymeniophycidae</taxon>
        <taxon>Gracilariales</taxon>
        <taxon>Gracilariaceae</taxon>
        <taxon>Gracilariopsis</taxon>
    </lineage>
</organism>
<evidence type="ECO:0000256" key="1">
    <source>
        <dbReference type="ARBA" id="ARBA00004141"/>
    </source>
</evidence>
<evidence type="ECO:0000256" key="3">
    <source>
        <dbReference type="ARBA" id="ARBA00007282"/>
    </source>
</evidence>
<feature type="transmembrane region" description="Helical" evidence="8">
    <location>
        <begin position="83"/>
        <end position="106"/>
    </location>
</feature>
<protein>
    <submittedName>
        <fullName evidence="10">Putative long-chain-alcohol O-fatty-acyltransferase 7</fullName>
    </submittedName>
</protein>
<comment type="similarity">
    <text evidence="3">Belongs to the wax synthase family.</text>
</comment>
<keyword evidence="11" id="KW-1185">Reference proteome</keyword>
<evidence type="ECO:0000256" key="5">
    <source>
        <dbReference type="ARBA" id="ARBA00022692"/>
    </source>
</evidence>
<comment type="caution">
    <text evidence="10">The sequence shown here is derived from an EMBL/GenBank/DDBJ whole genome shotgun (WGS) entry which is preliminary data.</text>
</comment>
<feature type="domain" description="Wax synthase" evidence="9">
    <location>
        <begin position="112"/>
        <end position="188"/>
    </location>
</feature>
<keyword evidence="10" id="KW-0012">Acyltransferase</keyword>
<proteinExistence type="inferred from homology"/>
<dbReference type="GO" id="GO:0006629">
    <property type="term" value="P:lipid metabolic process"/>
    <property type="evidence" value="ECO:0007669"/>
    <property type="project" value="InterPro"/>
</dbReference>
<keyword evidence="5 8" id="KW-0812">Transmembrane</keyword>
<reference evidence="10 11" key="1">
    <citation type="journal article" date="2018" name="Mol. Biol. Evol.">
        <title>Analysis of the draft genome of the red seaweed Gracilariopsis chorda provides insights into genome size evolution in Rhodophyta.</title>
        <authorList>
            <person name="Lee J."/>
            <person name="Yang E.C."/>
            <person name="Graf L."/>
            <person name="Yang J.H."/>
            <person name="Qiu H."/>
            <person name="Zel Zion U."/>
            <person name="Chan C.X."/>
            <person name="Stephens T.G."/>
            <person name="Weber A.P.M."/>
            <person name="Boo G.H."/>
            <person name="Boo S.M."/>
            <person name="Kim K.M."/>
            <person name="Shin Y."/>
            <person name="Jung M."/>
            <person name="Lee S.J."/>
            <person name="Yim H.S."/>
            <person name="Lee J.H."/>
            <person name="Bhattacharya D."/>
            <person name="Yoon H.S."/>
        </authorList>
    </citation>
    <scope>NUCLEOTIDE SEQUENCE [LARGE SCALE GENOMIC DNA]</scope>
    <source>
        <strain evidence="10 11">SKKU-2015</strain>
        <tissue evidence="10">Whole body</tissue>
    </source>
</reference>
<evidence type="ECO:0000256" key="4">
    <source>
        <dbReference type="ARBA" id="ARBA00022679"/>
    </source>
</evidence>
<feature type="transmembrane region" description="Helical" evidence="8">
    <location>
        <begin position="154"/>
        <end position="177"/>
    </location>
</feature>
<dbReference type="InterPro" id="IPR032805">
    <property type="entry name" value="Wax_synthase_dom"/>
</dbReference>
<name>A0A2V3IJD4_9FLOR</name>
<evidence type="ECO:0000256" key="7">
    <source>
        <dbReference type="ARBA" id="ARBA00023136"/>
    </source>
</evidence>